<dbReference type="InterPro" id="IPR029063">
    <property type="entry name" value="SAM-dependent_MTases_sf"/>
</dbReference>
<dbReference type="InterPro" id="IPR050447">
    <property type="entry name" value="Erg6_SMT_methyltransf"/>
</dbReference>
<keyword evidence="1" id="KW-0808">Transferase</keyword>
<feature type="domain" description="Methyltransferase type 11" evidence="2">
    <location>
        <begin position="79"/>
        <end position="170"/>
    </location>
</feature>
<dbReference type="InterPro" id="IPR013216">
    <property type="entry name" value="Methyltransf_11"/>
</dbReference>
<sequence>MNQKIRVNPLDVILWNGRHSGKDVVNIYTKFSPMMQIGADTKMLNFGLWKNSTTLPDAQKEMSEYVADFGEFSLASKVLDVGSGFCIPATIWKERFPHLEVFCLDVNFSELNNGSNHVISQINSSSNNIPFAEKSFDRIIALESAQHFVPLERFFSEARRVLSDDGKLILAIPVTRDSSALKLGILSITWLSKKYTKDHVFNVIKQAGFSLKKEESIGDLVYEPFANYYIQNRKSLKERLVSTYSGNVENLTFKSMKKMKELSEKKIIDYLLLSLQKD</sequence>
<dbReference type="Gene3D" id="3.40.50.150">
    <property type="entry name" value="Vaccinia Virus protein VP39"/>
    <property type="match status" value="1"/>
</dbReference>
<protein>
    <recommendedName>
        <fullName evidence="2">Methyltransferase type 11 domain-containing protein</fullName>
    </recommendedName>
</protein>
<dbReference type="SUPFAM" id="SSF53335">
    <property type="entry name" value="S-adenosyl-L-methionine-dependent methyltransferases"/>
    <property type="match status" value="1"/>
</dbReference>
<dbReference type="Proteomes" id="UP000266745">
    <property type="component" value="Chromosome"/>
</dbReference>
<name>A0A3G1B292_9ARCH</name>
<dbReference type="RefSeq" id="WP_048188715.1">
    <property type="nucleotide sequence ID" value="NZ_CP011097.1"/>
</dbReference>
<keyword evidence="4" id="KW-1185">Reference proteome</keyword>
<dbReference type="GO" id="GO:0008757">
    <property type="term" value="F:S-adenosylmethionine-dependent methyltransferase activity"/>
    <property type="evidence" value="ECO:0007669"/>
    <property type="project" value="InterPro"/>
</dbReference>
<reference evidence="3 4" key="1">
    <citation type="journal article" date="2016" name="Sci. Rep.">
        <title>A novel ammonia-oxidizing archaeon from wastewater treatment plant: Its enrichment, physiological and genomic characteristics.</title>
        <authorList>
            <person name="Li Y."/>
            <person name="Ding K."/>
            <person name="Wen X."/>
            <person name="Zhang B."/>
            <person name="Shen B."/>
            <person name="Yang Y."/>
        </authorList>
    </citation>
    <scope>NUCLEOTIDE SEQUENCE [LARGE SCALE GENOMIC DNA]</scope>
    <source>
        <strain evidence="3 4">SAT1</strain>
    </source>
</reference>
<dbReference type="EMBL" id="CP011097">
    <property type="protein sequence ID" value="AJZ75863.1"/>
    <property type="molecule type" value="Genomic_DNA"/>
</dbReference>
<evidence type="ECO:0000259" key="2">
    <source>
        <dbReference type="Pfam" id="PF08241"/>
    </source>
</evidence>
<dbReference type="CDD" id="cd02440">
    <property type="entry name" value="AdoMet_MTases"/>
    <property type="match status" value="1"/>
</dbReference>
<dbReference type="Pfam" id="PF08241">
    <property type="entry name" value="Methyltransf_11"/>
    <property type="match status" value="1"/>
</dbReference>
<dbReference type="PANTHER" id="PTHR44068">
    <property type="entry name" value="ZGC:194242"/>
    <property type="match status" value="1"/>
</dbReference>
<dbReference type="STRING" id="1603555.SU86_005230"/>
<gene>
    <name evidence="3" type="ORF">SU86_005230</name>
</gene>
<proteinExistence type="predicted"/>
<dbReference type="AlphaFoldDB" id="A0A3G1B292"/>
<dbReference type="KEGG" id="tah:SU86_005230"/>
<evidence type="ECO:0000256" key="1">
    <source>
        <dbReference type="ARBA" id="ARBA00022679"/>
    </source>
</evidence>
<evidence type="ECO:0000313" key="3">
    <source>
        <dbReference type="EMBL" id="AJZ75863.1"/>
    </source>
</evidence>
<organism evidence="3 4">
    <name type="scientific">Candidatus Nitrosotenuis cloacae</name>
    <dbReference type="NCBI Taxonomy" id="1603555"/>
    <lineage>
        <taxon>Archaea</taxon>
        <taxon>Nitrososphaerota</taxon>
        <taxon>Candidatus Nitrosotenuis</taxon>
    </lineage>
</organism>
<accession>A0A3G1B292</accession>
<evidence type="ECO:0000313" key="4">
    <source>
        <dbReference type="Proteomes" id="UP000266745"/>
    </source>
</evidence>
<dbReference type="PANTHER" id="PTHR44068:SF11">
    <property type="entry name" value="GERANYL DIPHOSPHATE 2-C-METHYLTRANSFERASE"/>
    <property type="match status" value="1"/>
</dbReference>
<dbReference type="GeneID" id="24875800"/>
<dbReference type="OrthoDB" id="10070at2157"/>